<dbReference type="Pfam" id="PF07729">
    <property type="entry name" value="FCD"/>
    <property type="match status" value="1"/>
</dbReference>
<dbReference type="InterPro" id="IPR008920">
    <property type="entry name" value="TF_FadR/GntR_C"/>
</dbReference>
<sequence>MRVPRSERGPANPGGLVEEELEGSKKHAIAQQLRRDIAAGVIKPGEKLSEARLAARFGVSRMPVREALKELESAGFLTVEHRRGTFVKSLRRHEILDLFEVREAVEGMAARLCAGRGNNEFLTQLDEIMAEMSLAVEAADSDGYSAIDARLHALIAAGSGNGRLLEHYNLLVQQLNRGYLSSIVTRRAGRMRRSFEEHRAVVQALHAHDADAAESAMRVHVRTGRAELQDEVASKFDL</sequence>
<accession>A0ABQ3YUM8</accession>
<name>A0ABQ3YUM8_9ACTN</name>
<dbReference type="InterPro" id="IPR036390">
    <property type="entry name" value="WH_DNA-bd_sf"/>
</dbReference>
<feature type="domain" description="HTH gntR-type" evidence="4">
    <location>
        <begin position="23"/>
        <end position="90"/>
    </location>
</feature>
<evidence type="ECO:0000313" key="5">
    <source>
        <dbReference type="EMBL" id="GIE01287.1"/>
    </source>
</evidence>
<dbReference type="InterPro" id="IPR036388">
    <property type="entry name" value="WH-like_DNA-bd_sf"/>
</dbReference>
<dbReference type="SMART" id="SM00345">
    <property type="entry name" value="HTH_GNTR"/>
    <property type="match status" value="1"/>
</dbReference>
<dbReference type="SUPFAM" id="SSF46785">
    <property type="entry name" value="Winged helix' DNA-binding domain"/>
    <property type="match status" value="1"/>
</dbReference>
<evidence type="ECO:0000256" key="3">
    <source>
        <dbReference type="ARBA" id="ARBA00023163"/>
    </source>
</evidence>
<dbReference type="InterPro" id="IPR011711">
    <property type="entry name" value="GntR_C"/>
</dbReference>
<proteinExistence type="predicted"/>
<dbReference type="SUPFAM" id="SSF48008">
    <property type="entry name" value="GntR ligand-binding domain-like"/>
    <property type="match status" value="1"/>
</dbReference>
<dbReference type="Proteomes" id="UP000637628">
    <property type="component" value="Unassembled WGS sequence"/>
</dbReference>
<keyword evidence="6" id="KW-1185">Reference proteome</keyword>
<evidence type="ECO:0000256" key="1">
    <source>
        <dbReference type="ARBA" id="ARBA00023015"/>
    </source>
</evidence>
<comment type="caution">
    <text evidence="5">The sequence shown here is derived from an EMBL/GenBank/DDBJ whole genome shotgun (WGS) entry which is preliminary data.</text>
</comment>
<gene>
    <name evidence="5" type="ORF">Adu01nite_26370</name>
</gene>
<dbReference type="PANTHER" id="PTHR43537">
    <property type="entry name" value="TRANSCRIPTIONAL REGULATOR, GNTR FAMILY"/>
    <property type="match status" value="1"/>
</dbReference>
<keyword evidence="2" id="KW-0238">DNA-binding</keyword>
<dbReference type="Gene3D" id="1.10.10.10">
    <property type="entry name" value="Winged helix-like DNA-binding domain superfamily/Winged helix DNA-binding domain"/>
    <property type="match status" value="1"/>
</dbReference>
<evidence type="ECO:0000259" key="4">
    <source>
        <dbReference type="PROSITE" id="PS50949"/>
    </source>
</evidence>
<dbReference type="PRINTS" id="PR00035">
    <property type="entry name" value="HTHGNTR"/>
</dbReference>
<dbReference type="EMBL" id="BOML01000021">
    <property type="protein sequence ID" value="GIE01287.1"/>
    <property type="molecule type" value="Genomic_DNA"/>
</dbReference>
<evidence type="ECO:0000313" key="6">
    <source>
        <dbReference type="Proteomes" id="UP000637628"/>
    </source>
</evidence>
<keyword evidence="1" id="KW-0805">Transcription regulation</keyword>
<dbReference type="RefSeq" id="WP_379137946.1">
    <property type="nucleotide sequence ID" value="NZ_JBHTFU010000001.1"/>
</dbReference>
<dbReference type="CDD" id="cd07377">
    <property type="entry name" value="WHTH_GntR"/>
    <property type="match status" value="1"/>
</dbReference>
<dbReference type="Pfam" id="PF00392">
    <property type="entry name" value="GntR"/>
    <property type="match status" value="1"/>
</dbReference>
<dbReference type="InterPro" id="IPR000524">
    <property type="entry name" value="Tscrpt_reg_HTH_GntR"/>
</dbReference>
<organism evidence="5 6">
    <name type="scientific">Paractinoplanes durhamensis</name>
    <dbReference type="NCBI Taxonomy" id="113563"/>
    <lineage>
        <taxon>Bacteria</taxon>
        <taxon>Bacillati</taxon>
        <taxon>Actinomycetota</taxon>
        <taxon>Actinomycetes</taxon>
        <taxon>Micromonosporales</taxon>
        <taxon>Micromonosporaceae</taxon>
        <taxon>Paractinoplanes</taxon>
    </lineage>
</organism>
<dbReference type="Gene3D" id="1.20.120.530">
    <property type="entry name" value="GntR ligand-binding domain-like"/>
    <property type="match status" value="1"/>
</dbReference>
<dbReference type="PANTHER" id="PTHR43537:SF49">
    <property type="entry name" value="TRANSCRIPTIONAL REGULATORY PROTEIN"/>
    <property type="match status" value="1"/>
</dbReference>
<dbReference type="SMART" id="SM00895">
    <property type="entry name" value="FCD"/>
    <property type="match status" value="1"/>
</dbReference>
<dbReference type="PROSITE" id="PS50949">
    <property type="entry name" value="HTH_GNTR"/>
    <property type="match status" value="1"/>
</dbReference>
<keyword evidence="3" id="KW-0804">Transcription</keyword>
<reference evidence="5 6" key="1">
    <citation type="submission" date="2021-01" db="EMBL/GenBank/DDBJ databases">
        <title>Whole genome shotgun sequence of Actinoplanes durhamensis NBRC 14914.</title>
        <authorList>
            <person name="Komaki H."/>
            <person name="Tamura T."/>
        </authorList>
    </citation>
    <scope>NUCLEOTIDE SEQUENCE [LARGE SCALE GENOMIC DNA]</scope>
    <source>
        <strain evidence="5 6">NBRC 14914</strain>
    </source>
</reference>
<protein>
    <submittedName>
        <fullName evidence="5">GntR family transcriptional regulator</fullName>
    </submittedName>
</protein>
<evidence type="ECO:0000256" key="2">
    <source>
        <dbReference type="ARBA" id="ARBA00023125"/>
    </source>
</evidence>